<gene>
    <name evidence="1" type="ORF">A3J43_02360</name>
</gene>
<evidence type="ECO:0000313" key="2">
    <source>
        <dbReference type="Proteomes" id="UP000176604"/>
    </source>
</evidence>
<reference evidence="1 2" key="1">
    <citation type="journal article" date="2016" name="Nat. Commun.">
        <title>Thousands of microbial genomes shed light on interconnected biogeochemical processes in an aquifer system.</title>
        <authorList>
            <person name="Anantharaman K."/>
            <person name="Brown C.T."/>
            <person name="Hug L.A."/>
            <person name="Sharon I."/>
            <person name="Castelle C.J."/>
            <person name="Probst A.J."/>
            <person name="Thomas B.C."/>
            <person name="Singh A."/>
            <person name="Wilkins M.J."/>
            <person name="Karaoz U."/>
            <person name="Brodie E.L."/>
            <person name="Williams K.H."/>
            <person name="Hubbard S.S."/>
            <person name="Banfield J.F."/>
        </authorList>
    </citation>
    <scope>NUCLEOTIDE SEQUENCE [LARGE SCALE GENOMIC DNA]</scope>
</reference>
<accession>A0A1F7ULQ6</accession>
<dbReference type="EMBL" id="MGEF01000027">
    <property type="protein sequence ID" value="OGL78648.1"/>
    <property type="molecule type" value="Genomic_DNA"/>
</dbReference>
<organism evidence="1 2">
    <name type="scientific">Candidatus Uhrbacteria bacterium RIFCSPHIGHO2_12_FULL_54_23</name>
    <dbReference type="NCBI Taxonomy" id="1802397"/>
    <lineage>
        <taxon>Bacteria</taxon>
        <taxon>Candidatus Uhriibacteriota</taxon>
    </lineage>
</organism>
<dbReference type="AlphaFoldDB" id="A0A1F7ULQ6"/>
<protein>
    <submittedName>
        <fullName evidence="1">Uncharacterized protein</fullName>
    </submittedName>
</protein>
<dbReference type="Proteomes" id="UP000176604">
    <property type="component" value="Unassembled WGS sequence"/>
</dbReference>
<evidence type="ECO:0000313" key="1">
    <source>
        <dbReference type="EMBL" id="OGL78648.1"/>
    </source>
</evidence>
<comment type="caution">
    <text evidence="1">The sequence shown here is derived from an EMBL/GenBank/DDBJ whole genome shotgun (WGS) entry which is preliminary data.</text>
</comment>
<name>A0A1F7ULQ6_9BACT</name>
<dbReference type="STRING" id="1802397.A3J43_02360"/>
<proteinExistence type="predicted"/>
<sequence length="109" mass="12242">MRGDHFQQGLRLVSFCPLCHTRYRPFEAAVLDACDDAHLLYMQCRACQSALLAVVSLDEEGARAAGLVTDLTKEEVMQYRNAEEIGADDVIATHQLFVEIQKSNLKSQR</sequence>